<proteinExistence type="inferred from homology"/>
<keyword evidence="19" id="KW-1185">Reference proteome</keyword>
<evidence type="ECO:0000256" key="3">
    <source>
        <dbReference type="ARBA" id="ARBA00022448"/>
    </source>
</evidence>
<keyword evidence="9" id="KW-0406">Ion transport</keyword>
<evidence type="ECO:0000256" key="1">
    <source>
        <dbReference type="ARBA" id="ARBA00004571"/>
    </source>
</evidence>
<protein>
    <submittedName>
        <fullName evidence="18">Polysaccharide export protein</fullName>
    </submittedName>
</protein>
<evidence type="ECO:0000256" key="15">
    <source>
        <dbReference type="SAM" id="SignalP"/>
    </source>
</evidence>
<name>A0A5C1YNG8_9PROT</name>
<accession>A0A5C1YNG8</accession>
<dbReference type="InterPro" id="IPR049712">
    <property type="entry name" value="Poly_export"/>
</dbReference>
<evidence type="ECO:0000313" key="18">
    <source>
        <dbReference type="EMBL" id="QEO16382.1"/>
    </source>
</evidence>
<feature type="chain" id="PRO_5022809098" evidence="15">
    <location>
        <begin position="23"/>
        <end position="237"/>
    </location>
</feature>
<keyword evidence="10" id="KW-0626">Porin</keyword>
<keyword evidence="5" id="KW-0762">Sugar transport</keyword>
<keyword evidence="3" id="KW-0813">Transport</keyword>
<feature type="domain" description="Polysaccharide export protein N-terminal" evidence="16">
    <location>
        <begin position="40"/>
        <end position="113"/>
    </location>
</feature>
<evidence type="ECO:0000256" key="9">
    <source>
        <dbReference type="ARBA" id="ARBA00023065"/>
    </source>
</evidence>
<evidence type="ECO:0000256" key="5">
    <source>
        <dbReference type="ARBA" id="ARBA00022597"/>
    </source>
</evidence>
<keyword evidence="13" id="KW-0998">Cell outer membrane</keyword>
<dbReference type="Pfam" id="PF02563">
    <property type="entry name" value="Poly_export"/>
    <property type="match status" value="1"/>
</dbReference>
<dbReference type="Proteomes" id="UP000324536">
    <property type="component" value="Chromosome"/>
</dbReference>
<keyword evidence="4" id="KW-1134">Transmembrane beta strand</keyword>
<dbReference type="GO" id="GO:0046930">
    <property type="term" value="C:pore complex"/>
    <property type="evidence" value="ECO:0007669"/>
    <property type="project" value="UniProtKB-KW"/>
</dbReference>
<evidence type="ECO:0000256" key="8">
    <source>
        <dbReference type="ARBA" id="ARBA00023047"/>
    </source>
</evidence>
<dbReference type="GO" id="GO:0015288">
    <property type="term" value="F:porin activity"/>
    <property type="evidence" value="ECO:0007669"/>
    <property type="project" value="UniProtKB-KW"/>
</dbReference>
<dbReference type="KEGG" id="acek:FLP30_00295"/>
<dbReference type="Gene3D" id="3.10.560.10">
    <property type="entry name" value="Outer membrane lipoprotein wza domain like"/>
    <property type="match status" value="1"/>
</dbReference>
<keyword evidence="8" id="KW-0625">Polysaccharide transport</keyword>
<reference evidence="18 19" key="1">
    <citation type="submission" date="2019-09" db="EMBL/GenBank/DDBJ databases">
        <title>Genome sequencing of strain KACC 21233.</title>
        <authorList>
            <person name="Heo J."/>
            <person name="Kim S.-J."/>
            <person name="Kim J.-S."/>
            <person name="Hong S.-B."/>
            <person name="Kwon S.-W."/>
        </authorList>
    </citation>
    <scope>NUCLEOTIDE SEQUENCE [LARGE SCALE GENOMIC DNA]</scope>
    <source>
        <strain evidence="18 19">KACC 21233</strain>
    </source>
</reference>
<dbReference type="GO" id="GO:0009279">
    <property type="term" value="C:cell outer membrane"/>
    <property type="evidence" value="ECO:0007669"/>
    <property type="project" value="UniProtKB-SubCell"/>
</dbReference>
<feature type="domain" description="SLBB" evidence="17">
    <location>
        <begin position="120"/>
        <end position="201"/>
    </location>
</feature>
<feature type="signal peptide" evidence="15">
    <location>
        <begin position="1"/>
        <end position="22"/>
    </location>
</feature>
<evidence type="ECO:0000256" key="6">
    <source>
        <dbReference type="ARBA" id="ARBA00022692"/>
    </source>
</evidence>
<evidence type="ECO:0000259" key="17">
    <source>
        <dbReference type="Pfam" id="PF22461"/>
    </source>
</evidence>
<evidence type="ECO:0000256" key="7">
    <source>
        <dbReference type="ARBA" id="ARBA00022729"/>
    </source>
</evidence>
<evidence type="ECO:0000256" key="14">
    <source>
        <dbReference type="ARBA" id="ARBA00023288"/>
    </source>
</evidence>
<dbReference type="GO" id="GO:0006811">
    <property type="term" value="P:monoatomic ion transport"/>
    <property type="evidence" value="ECO:0007669"/>
    <property type="project" value="UniProtKB-KW"/>
</dbReference>
<gene>
    <name evidence="18" type="ORF">FLP30_00295</name>
</gene>
<dbReference type="PANTHER" id="PTHR33619:SF3">
    <property type="entry name" value="POLYSACCHARIDE EXPORT PROTEIN GFCE-RELATED"/>
    <property type="match status" value="1"/>
</dbReference>
<keyword evidence="6" id="KW-0812">Transmembrane</keyword>
<keyword evidence="14" id="KW-0449">Lipoprotein</keyword>
<evidence type="ECO:0000256" key="2">
    <source>
        <dbReference type="ARBA" id="ARBA00009450"/>
    </source>
</evidence>
<dbReference type="RefSeq" id="WP_149277829.1">
    <property type="nucleotide sequence ID" value="NZ_CP043506.1"/>
</dbReference>
<evidence type="ECO:0000256" key="10">
    <source>
        <dbReference type="ARBA" id="ARBA00023114"/>
    </source>
</evidence>
<dbReference type="EMBL" id="CP043506">
    <property type="protein sequence ID" value="QEO16382.1"/>
    <property type="molecule type" value="Genomic_DNA"/>
</dbReference>
<evidence type="ECO:0000256" key="13">
    <source>
        <dbReference type="ARBA" id="ARBA00023237"/>
    </source>
</evidence>
<dbReference type="Pfam" id="PF22461">
    <property type="entry name" value="SLBB_2"/>
    <property type="match status" value="1"/>
</dbReference>
<keyword evidence="11" id="KW-0472">Membrane</keyword>
<dbReference type="PANTHER" id="PTHR33619">
    <property type="entry name" value="POLYSACCHARIDE EXPORT PROTEIN GFCE-RELATED"/>
    <property type="match status" value="1"/>
</dbReference>
<sequence>MRLSRWFLTVLCAFCLMGCVQHLNPRPHAARNFVPWTDDPVPYRLSPGDSIGLRFVLNPELNEESLPVATDGTLAAPLVGAVPAAGNTVDALHSLLQVRYAKYLRNPALDVMIHSYTAAQVYVGGEVKKQGIYPMQGPLSVMQAVVMAGGASDTAAMSETILIRRRADGRPMMRTIDLRRYLNTADSRDNVGLQPGDVVYVPKTEIGSFDLFIDQYLDKSIPFNRTLNYNAGSAMFF</sequence>
<comment type="subcellular location">
    <subcellularLocation>
        <location evidence="1">Cell outer membrane</location>
        <topology evidence="1">Multi-pass membrane protein</topology>
    </subcellularLocation>
</comment>
<dbReference type="OrthoDB" id="197007at2"/>
<comment type="similarity">
    <text evidence="2">Belongs to the BexD/CtrA/VexA family.</text>
</comment>
<evidence type="ECO:0000256" key="4">
    <source>
        <dbReference type="ARBA" id="ARBA00022452"/>
    </source>
</evidence>
<dbReference type="AlphaFoldDB" id="A0A5C1YNG8"/>
<evidence type="ECO:0000256" key="11">
    <source>
        <dbReference type="ARBA" id="ARBA00023136"/>
    </source>
</evidence>
<keyword evidence="7 15" id="KW-0732">Signal</keyword>
<evidence type="ECO:0000259" key="16">
    <source>
        <dbReference type="Pfam" id="PF02563"/>
    </source>
</evidence>
<evidence type="ECO:0000256" key="12">
    <source>
        <dbReference type="ARBA" id="ARBA00023139"/>
    </source>
</evidence>
<keyword evidence="12" id="KW-0564">Palmitate</keyword>
<evidence type="ECO:0000313" key="19">
    <source>
        <dbReference type="Proteomes" id="UP000324536"/>
    </source>
</evidence>
<dbReference type="InterPro" id="IPR054765">
    <property type="entry name" value="SLBB_dom"/>
</dbReference>
<organism evidence="18 19">
    <name type="scientific">Acetobacter vaccinii</name>
    <dbReference type="NCBI Taxonomy" id="2592655"/>
    <lineage>
        <taxon>Bacteria</taxon>
        <taxon>Pseudomonadati</taxon>
        <taxon>Pseudomonadota</taxon>
        <taxon>Alphaproteobacteria</taxon>
        <taxon>Acetobacterales</taxon>
        <taxon>Acetobacteraceae</taxon>
        <taxon>Acetobacter</taxon>
    </lineage>
</organism>
<dbReference type="GO" id="GO:0015159">
    <property type="term" value="F:polysaccharide transmembrane transporter activity"/>
    <property type="evidence" value="ECO:0007669"/>
    <property type="project" value="InterPro"/>
</dbReference>
<dbReference type="InterPro" id="IPR003715">
    <property type="entry name" value="Poly_export_N"/>
</dbReference>